<proteinExistence type="predicted"/>
<comment type="caution">
    <text evidence="2">The sequence shown here is derived from an EMBL/GenBank/DDBJ whole genome shotgun (WGS) entry which is preliminary data.</text>
</comment>
<evidence type="ECO:0000313" key="3">
    <source>
        <dbReference type="Proteomes" id="UP000324222"/>
    </source>
</evidence>
<organism evidence="2 3">
    <name type="scientific">Portunus trituberculatus</name>
    <name type="common">Swimming crab</name>
    <name type="synonym">Neptunus trituberculatus</name>
    <dbReference type="NCBI Taxonomy" id="210409"/>
    <lineage>
        <taxon>Eukaryota</taxon>
        <taxon>Metazoa</taxon>
        <taxon>Ecdysozoa</taxon>
        <taxon>Arthropoda</taxon>
        <taxon>Crustacea</taxon>
        <taxon>Multicrustacea</taxon>
        <taxon>Malacostraca</taxon>
        <taxon>Eumalacostraca</taxon>
        <taxon>Eucarida</taxon>
        <taxon>Decapoda</taxon>
        <taxon>Pleocyemata</taxon>
        <taxon>Brachyura</taxon>
        <taxon>Eubrachyura</taxon>
        <taxon>Portunoidea</taxon>
        <taxon>Portunidae</taxon>
        <taxon>Portuninae</taxon>
        <taxon>Portunus</taxon>
    </lineage>
</organism>
<dbReference type="EMBL" id="VSRR010000628">
    <property type="protein sequence ID" value="MPC17879.1"/>
    <property type="molecule type" value="Genomic_DNA"/>
</dbReference>
<protein>
    <recommendedName>
        <fullName evidence="4">Secreted protein</fullName>
    </recommendedName>
</protein>
<evidence type="ECO:0000256" key="1">
    <source>
        <dbReference type="SAM" id="SignalP"/>
    </source>
</evidence>
<keyword evidence="3" id="KW-1185">Reference proteome</keyword>
<feature type="chain" id="PRO_5022865525" description="Secreted protein" evidence="1">
    <location>
        <begin position="20"/>
        <end position="116"/>
    </location>
</feature>
<sequence>MIVAVVGVAAAVVVKVVRTGSEDEVRWRKRKKGGRQKRELVSIVSFPWSRGRDSLGWKRDSRYPLVKRDSRATPVTYATMKPHIRGDSFPRFHHYLHLIGWSGIFRRRPIIRFKFP</sequence>
<feature type="signal peptide" evidence="1">
    <location>
        <begin position="1"/>
        <end position="19"/>
    </location>
</feature>
<dbReference type="AlphaFoldDB" id="A0A5B7D991"/>
<gene>
    <name evidence="2" type="ORF">E2C01_010749</name>
</gene>
<evidence type="ECO:0008006" key="4">
    <source>
        <dbReference type="Google" id="ProtNLM"/>
    </source>
</evidence>
<dbReference type="Proteomes" id="UP000324222">
    <property type="component" value="Unassembled WGS sequence"/>
</dbReference>
<name>A0A5B7D991_PORTR</name>
<reference evidence="2 3" key="1">
    <citation type="submission" date="2019-05" db="EMBL/GenBank/DDBJ databases">
        <title>Another draft genome of Portunus trituberculatus and its Hox gene families provides insights of decapod evolution.</title>
        <authorList>
            <person name="Jeong J.-H."/>
            <person name="Song I."/>
            <person name="Kim S."/>
            <person name="Choi T."/>
            <person name="Kim D."/>
            <person name="Ryu S."/>
            <person name="Kim W."/>
        </authorList>
    </citation>
    <scope>NUCLEOTIDE SEQUENCE [LARGE SCALE GENOMIC DNA]</scope>
    <source>
        <tissue evidence="2">Muscle</tissue>
    </source>
</reference>
<accession>A0A5B7D991</accession>
<evidence type="ECO:0000313" key="2">
    <source>
        <dbReference type="EMBL" id="MPC17879.1"/>
    </source>
</evidence>
<keyword evidence="1" id="KW-0732">Signal</keyword>